<feature type="region of interest" description="Disordered" evidence="13">
    <location>
        <begin position="391"/>
        <end position="424"/>
    </location>
</feature>
<dbReference type="Gene3D" id="3.30.460.10">
    <property type="entry name" value="Beta Polymerase, domain 2"/>
    <property type="match status" value="1"/>
</dbReference>
<keyword evidence="9" id="KW-0239">DNA-directed DNA polymerase</keyword>
<evidence type="ECO:0000256" key="5">
    <source>
        <dbReference type="ARBA" id="ARBA00022679"/>
    </source>
</evidence>
<gene>
    <name evidence="15" type="ORF">EHS24_008176</name>
</gene>
<keyword evidence="5" id="KW-0808">Transferase</keyword>
<dbReference type="InterPro" id="IPR036420">
    <property type="entry name" value="BRCT_dom_sf"/>
</dbReference>
<sequence length="856" mass="94900">MVSFDHFTTFGTDLEQKLAADDAGHLNDDTDEEAEFEQRIKQEKLSSHSKKQSEAPATSRSGNEVLVEESISHSAMPAPAFSPQPVGQDFADPSFVQGDDAVEPATRLPSVPLPLTYSHAPTASTTRHGDTPSRTLNMTLVFGPTVSTPNNRPPLPGPPSAATRSVAGTHTFDSPINVDTPIQTPGSVGQGRRDDPTTPIALGKDVSARFKGKDLQNLSKLRLAFTIPAGADVAAGVAGSSRGGASRGRGRGRGRGVTTTVRPPSTRGVFGSDLFKDSRFCLAVEPGAVSKQHTRCEAITKRGGAVVFQPDTAITHVVFDGNSEKNLRDHLGIETLSALPEGTVCVKYTWVEKCIKELKLIDTKQFLSFPPTTLTRPPTRARMADITHQLRQAARSGYKRRSPASSDDSETDSPERPAPGLRDQRRIEYLANQDPRWSNNAVPSDPLAAAATRHELPKGPGWVQPAPEYRDDLDKIISGFKEKTIADDYDSDDSHQESDEESQERNPNPMADRFKCGQKHTGNVNEGPNEWLAKKFDELFHIYEGQVGKNDFAKRGYQRAAGILRRTTYPIKSGAQAMTLKFIGQSLADRIDEFISGEPGRLHYEDTNEARAISTFKDCYGIGPKQAYRLVERGARTLDDLKTKDFGLTDGQKIGLDLYDELVQRIPREECRQIFDKIRTAALAIEPKLWIEIMGSYRRGQPHSGDVDILITRDTSDGLTHVGVLKRLVRTLCEQGFITHHLSEPHDWDELEAKWMGVGRMSINGIHRRIDILCIPYENWGAALLYFTGNDVFNRSMRLYARKKGYSLNQRGLYKGVIRDRTGQKTTEGVMVASRTEHEIFDLLGIRWRPPEERRP</sequence>
<keyword evidence="7" id="KW-0235">DNA replication</keyword>
<dbReference type="CDD" id="cd00141">
    <property type="entry name" value="NT_POLXc"/>
    <property type="match status" value="1"/>
</dbReference>
<dbReference type="STRING" id="105984.A0A427XSX1"/>
<dbReference type="Pfam" id="PF10391">
    <property type="entry name" value="DNA_pol_lambd_f"/>
    <property type="match status" value="1"/>
</dbReference>
<dbReference type="InterPro" id="IPR022312">
    <property type="entry name" value="DNA_pol_X"/>
</dbReference>
<dbReference type="AlphaFoldDB" id="A0A427XSX1"/>
<feature type="compositionally biased region" description="Polar residues" evidence="13">
    <location>
        <begin position="119"/>
        <end position="134"/>
    </location>
</feature>
<comment type="catalytic activity">
    <reaction evidence="12">
        <text>DNA(n) + a 2'-deoxyribonucleoside 5'-triphosphate = DNA(n+1) + diphosphate</text>
        <dbReference type="Rhea" id="RHEA:22508"/>
        <dbReference type="Rhea" id="RHEA-COMP:17339"/>
        <dbReference type="Rhea" id="RHEA-COMP:17340"/>
        <dbReference type="ChEBI" id="CHEBI:33019"/>
        <dbReference type="ChEBI" id="CHEBI:61560"/>
        <dbReference type="ChEBI" id="CHEBI:173112"/>
        <dbReference type="EC" id="2.7.7.7"/>
    </reaction>
</comment>
<dbReference type="InterPro" id="IPR037160">
    <property type="entry name" value="DNA_Pol_thumb_sf"/>
</dbReference>
<dbReference type="GO" id="GO:0005634">
    <property type="term" value="C:nucleus"/>
    <property type="evidence" value="ECO:0007669"/>
    <property type="project" value="TreeGrafter"/>
</dbReference>
<dbReference type="Proteomes" id="UP000279236">
    <property type="component" value="Unassembled WGS sequence"/>
</dbReference>
<comment type="caution">
    <text evidence="15">The sequence shown here is derived from an EMBL/GenBank/DDBJ whole genome shotgun (WGS) entry which is preliminary data.</text>
</comment>
<accession>A0A427XSX1</accession>
<keyword evidence="11" id="KW-0456">Lyase</keyword>
<evidence type="ECO:0000313" key="16">
    <source>
        <dbReference type="Proteomes" id="UP000279236"/>
    </source>
</evidence>
<dbReference type="Pfam" id="PF14716">
    <property type="entry name" value="HHH_8"/>
    <property type="match status" value="1"/>
</dbReference>
<dbReference type="Gene3D" id="3.40.50.10190">
    <property type="entry name" value="BRCT domain"/>
    <property type="match status" value="1"/>
</dbReference>
<evidence type="ECO:0000256" key="13">
    <source>
        <dbReference type="SAM" id="MobiDB-lite"/>
    </source>
</evidence>
<dbReference type="InterPro" id="IPR001357">
    <property type="entry name" value="BRCT_dom"/>
</dbReference>
<evidence type="ECO:0000256" key="4">
    <source>
        <dbReference type="ARBA" id="ARBA00022634"/>
    </source>
</evidence>
<dbReference type="GO" id="GO:0003887">
    <property type="term" value="F:DNA-directed DNA polymerase activity"/>
    <property type="evidence" value="ECO:0007669"/>
    <property type="project" value="UniProtKB-KW"/>
</dbReference>
<dbReference type="GO" id="GO:0016829">
    <property type="term" value="F:lyase activity"/>
    <property type="evidence" value="ECO:0007669"/>
    <property type="project" value="UniProtKB-KW"/>
</dbReference>
<dbReference type="InterPro" id="IPR010996">
    <property type="entry name" value="HHH_MUS81"/>
</dbReference>
<feature type="region of interest" description="Disordered" evidence="13">
    <location>
        <begin position="484"/>
        <end position="527"/>
    </location>
</feature>
<dbReference type="GO" id="GO:0006303">
    <property type="term" value="P:double-strand break repair via nonhomologous end joining"/>
    <property type="evidence" value="ECO:0007669"/>
    <property type="project" value="TreeGrafter"/>
</dbReference>
<evidence type="ECO:0000256" key="11">
    <source>
        <dbReference type="ARBA" id="ARBA00023239"/>
    </source>
</evidence>
<dbReference type="SMART" id="SM00483">
    <property type="entry name" value="POLXc"/>
    <property type="match status" value="1"/>
</dbReference>
<reference evidence="15 16" key="1">
    <citation type="submission" date="2018-11" db="EMBL/GenBank/DDBJ databases">
        <title>Genome sequence of Apiotrichum porosum DSM 27194.</title>
        <authorList>
            <person name="Aliyu H."/>
            <person name="Gorte O."/>
            <person name="Ochsenreither K."/>
        </authorList>
    </citation>
    <scope>NUCLEOTIDE SEQUENCE [LARGE SCALE GENOMIC DNA]</scope>
    <source>
        <strain evidence="15 16">DSM 27194</strain>
    </source>
</reference>
<feature type="compositionally biased region" description="Basic and acidic residues" evidence="13">
    <location>
        <begin position="484"/>
        <end position="497"/>
    </location>
</feature>
<dbReference type="InterPro" id="IPR002054">
    <property type="entry name" value="DNA-dir_DNA_pol_X"/>
</dbReference>
<dbReference type="Pfam" id="PF14791">
    <property type="entry name" value="DNA_pol_B_thumb"/>
    <property type="match status" value="1"/>
</dbReference>
<dbReference type="InterPro" id="IPR043519">
    <property type="entry name" value="NT_sf"/>
</dbReference>
<name>A0A427XSX1_9TREE</name>
<dbReference type="PANTHER" id="PTHR11276:SF28">
    <property type="entry name" value="DNA POLYMERASE LAMBDA"/>
    <property type="match status" value="1"/>
</dbReference>
<dbReference type="GO" id="GO:0003677">
    <property type="term" value="F:DNA binding"/>
    <property type="evidence" value="ECO:0007669"/>
    <property type="project" value="InterPro"/>
</dbReference>
<dbReference type="Pfam" id="PF14792">
    <property type="entry name" value="DNA_pol_B_palm"/>
    <property type="match status" value="1"/>
</dbReference>
<dbReference type="FunFam" id="3.30.210.10:FF:000002">
    <property type="entry name" value="DNA polymerase"/>
    <property type="match status" value="1"/>
</dbReference>
<feature type="region of interest" description="Disordered" evidence="13">
    <location>
        <begin position="171"/>
        <end position="201"/>
    </location>
</feature>
<dbReference type="RefSeq" id="XP_028476431.1">
    <property type="nucleotide sequence ID" value="XM_028623498.1"/>
</dbReference>
<dbReference type="SUPFAM" id="SSF81585">
    <property type="entry name" value="PsbU/PolX domain-like"/>
    <property type="match status" value="1"/>
</dbReference>
<dbReference type="PANTHER" id="PTHR11276">
    <property type="entry name" value="DNA POLYMERASE TYPE-X FAMILY MEMBER"/>
    <property type="match status" value="1"/>
</dbReference>
<keyword evidence="16" id="KW-1185">Reference proteome</keyword>
<evidence type="ECO:0000256" key="6">
    <source>
        <dbReference type="ARBA" id="ARBA00022695"/>
    </source>
</evidence>
<evidence type="ECO:0000256" key="2">
    <source>
        <dbReference type="ARBA" id="ARBA00012417"/>
    </source>
</evidence>
<organism evidence="15 16">
    <name type="scientific">Apiotrichum porosum</name>
    <dbReference type="NCBI Taxonomy" id="105984"/>
    <lineage>
        <taxon>Eukaryota</taxon>
        <taxon>Fungi</taxon>
        <taxon>Dikarya</taxon>
        <taxon>Basidiomycota</taxon>
        <taxon>Agaricomycotina</taxon>
        <taxon>Tremellomycetes</taxon>
        <taxon>Trichosporonales</taxon>
        <taxon>Trichosporonaceae</taxon>
        <taxon>Apiotrichum</taxon>
    </lineage>
</organism>
<dbReference type="Gene3D" id="1.10.150.110">
    <property type="entry name" value="DNA polymerase beta, N-terminal domain-like"/>
    <property type="match status" value="1"/>
</dbReference>
<evidence type="ECO:0000313" key="15">
    <source>
        <dbReference type="EMBL" id="RSH81976.1"/>
    </source>
</evidence>
<dbReference type="SUPFAM" id="SSF47802">
    <property type="entry name" value="DNA polymerase beta, N-terminal domain-like"/>
    <property type="match status" value="1"/>
</dbReference>
<dbReference type="SUPFAM" id="SSF52113">
    <property type="entry name" value="BRCT domain"/>
    <property type="match status" value="1"/>
</dbReference>
<evidence type="ECO:0000256" key="7">
    <source>
        <dbReference type="ARBA" id="ARBA00022705"/>
    </source>
</evidence>
<comment type="cofactor">
    <cofactor evidence="1">
        <name>Mn(2+)</name>
        <dbReference type="ChEBI" id="CHEBI:29035"/>
    </cofactor>
</comment>
<feature type="compositionally biased region" description="Basic and acidic residues" evidence="13">
    <location>
        <begin position="36"/>
        <end position="46"/>
    </location>
</feature>
<dbReference type="PRINTS" id="PR00869">
    <property type="entry name" value="DNAPOLX"/>
</dbReference>
<dbReference type="PRINTS" id="PR00870">
    <property type="entry name" value="DNAPOLXBETA"/>
</dbReference>
<dbReference type="GeneID" id="39592719"/>
<dbReference type="InterPro" id="IPR027421">
    <property type="entry name" value="DNA_pol_lamdba_lyase_dom_sf"/>
</dbReference>
<evidence type="ECO:0000256" key="12">
    <source>
        <dbReference type="ARBA" id="ARBA00049244"/>
    </source>
</evidence>
<dbReference type="InterPro" id="IPR002008">
    <property type="entry name" value="DNA_pol_X_beta-like"/>
</dbReference>
<evidence type="ECO:0000256" key="3">
    <source>
        <dbReference type="ARBA" id="ARBA00016513"/>
    </source>
</evidence>
<keyword evidence="6" id="KW-0548">Nucleotidyltransferase</keyword>
<keyword evidence="4" id="KW-0237">DNA synthesis</keyword>
<evidence type="ECO:0000256" key="8">
    <source>
        <dbReference type="ARBA" id="ARBA00022763"/>
    </source>
</evidence>
<dbReference type="SUPFAM" id="SSF81301">
    <property type="entry name" value="Nucleotidyltransferase"/>
    <property type="match status" value="1"/>
</dbReference>
<dbReference type="EC" id="2.7.7.7" evidence="2"/>
<feature type="domain" description="BRCT" evidence="14">
    <location>
        <begin position="270"/>
        <end position="368"/>
    </location>
</feature>
<dbReference type="EMBL" id="RSCE01000006">
    <property type="protein sequence ID" value="RSH81976.1"/>
    <property type="molecule type" value="Genomic_DNA"/>
</dbReference>
<dbReference type="InterPro" id="IPR028207">
    <property type="entry name" value="DNA_pol_B_palm_palm"/>
</dbReference>
<keyword evidence="10" id="KW-0234">DNA repair</keyword>
<evidence type="ECO:0000256" key="9">
    <source>
        <dbReference type="ARBA" id="ARBA00022932"/>
    </source>
</evidence>
<evidence type="ECO:0000256" key="10">
    <source>
        <dbReference type="ARBA" id="ARBA00023204"/>
    </source>
</evidence>
<protein>
    <recommendedName>
        <fullName evidence="3">DNA polymerase lambda</fullName>
        <ecNumber evidence="2">2.7.7.7</ecNumber>
    </recommendedName>
</protein>
<evidence type="ECO:0000259" key="14">
    <source>
        <dbReference type="PROSITE" id="PS50172"/>
    </source>
</evidence>
<dbReference type="PROSITE" id="PS50172">
    <property type="entry name" value="BRCT"/>
    <property type="match status" value="1"/>
</dbReference>
<dbReference type="Gene3D" id="1.10.150.20">
    <property type="entry name" value="5' to 3' exonuclease, C-terminal subdomain"/>
    <property type="match status" value="1"/>
</dbReference>
<dbReference type="OrthoDB" id="205514at2759"/>
<feature type="region of interest" description="Disordered" evidence="13">
    <location>
        <begin position="236"/>
        <end position="263"/>
    </location>
</feature>
<keyword evidence="8" id="KW-0227">DNA damage</keyword>
<proteinExistence type="predicted"/>
<evidence type="ECO:0000256" key="1">
    <source>
        <dbReference type="ARBA" id="ARBA00001936"/>
    </source>
</evidence>
<dbReference type="InterPro" id="IPR018944">
    <property type="entry name" value="DNA_pol_lambd_fingers_domain"/>
</dbReference>
<feature type="region of interest" description="Disordered" evidence="13">
    <location>
        <begin position="21"/>
        <end position="134"/>
    </location>
</feature>
<dbReference type="InterPro" id="IPR029398">
    <property type="entry name" value="PolB_thumb"/>
</dbReference>
<dbReference type="Gene3D" id="3.30.210.10">
    <property type="entry name" value="DNA polymerase, thumb domain"/>
    <property type="match status" value="1"/>
</dbReference>